<dbReference type="PANTHER" id="PTHR32235">
    <property type="entry name" value="NON-HOMOLOGOUS END-JOINING FACTOR 1"/>
    <property type="match status" value="1"/>
</dbReference>
<dbReference type="InterPro" id="IPR052287">
    <property type="entry name" value="NHEJ_factor"/>
</dbReference>
<dbReference type="GO" id="GO:0045027">
    <property type="term" value="F:DNA end binding"/>
    <property type="evidence" value="ECO:0007669"/>
    <property type="project" value="TreeGrafter"/>
</dbReference>
<evidence type="ECO:0000256" key="6">
    <source>
        <dbReference type="ARBA" id="ARBA00025747"/>
    </source>
</evidence>
<keyword evidence="3" id="KW-0238">DNA-binding</keyword>
<evidence type="ECO:0000256" key="5">
    <source>
        <dbReference type="ARBA" id="ARBA00023242"/>
    </source>
</evidence>
<comment type="caution">
    <text evidence="9">The sequence shown here is derived from an EMBL/GenBank/DDBJ whole genome shotgun (WGS) entry which is preliminary data.</text>
</comment>
<evidence type="ECO:0000256" key="2">
    <source>
        <dbReference type="ARBA" id="ARBA00022763"/>
    </source>
</evidence>
<dbReference type="EMBL" id="BMAO01024943">
    <property type="protein sequence ID" value="GFQ98913.1"/>
    <property type="molecule type" value="Genomic_DNA"/>
</dbReference>
<evidence type="ECO:0000256" key="4">
    <source>
        <dbReference type="ARBA" id="ARBA00023204"/>
    </source>
</evidence>
<reference evidence="9" key="1">
    <citation type="submission" date="2020-07" db="EMBL/GenBank/DDBJ databases">
        <title>Multicomponent nature underlies the extraordinary mechanical properties of spider dragline silk.</title>
        <authorList>
            <person name="Kono N."/>
            <person name="Nakamura H."/>
            <person name="Mori M."/>
            <person name="Yoshida Y."/>
            <person name="Ohtoshi R."/>
            <person name="Malay A.D."/>
            <person name="Moran D.A.P."/>
            <person name="Tomita M."/>
            <person name="Numata K."/>
            <person name="Arakawa K."/>
        </authorList>
    </citation>
    <scope>NUCLEOTIDE SEQUENCE</scope>
</reference>
<dbReference type="InterPro" id="IPR038051">
    <property type="entry name" value="XRCC4-like_N_sf"/>
</dbReference>
<dbReference type="AlphaFoldDB" id="A0A8X6L9M5"/>
<protein>
    <recommendedName>
        <fullName evidence="7">Non-homologous end-joining factor 1</fullName>
    </recommendedName>
</protein>
<keyword evidence="5" id="KW-0539">Nucleus</keyword>
<dbReference type="Pfam" id="PF09302">
    <property type="entry name" value="XLF"/>
    <property type="match status" value="1"/>
</dbReference>
<dbReference type="InterPro" id="IPR015381">
    <property type="entry name" value="XLF-like_N"/>
</dbReference>
<keyword evidence="2" id="KW-0227">DNA damage</keyword>
<accession>A0A8X6L9M5</accession>
<evidence type="ECO:0000313" key="9">
    <source>
        <dbReference type="EMBL" id="GFQ98913.1"/>
    </source>
</evidence>
<proteinExistence type="inferred from homology"/>
<comment type="similarity">
    <text evidence="6">Belongs to the XRCC4-XLF family. XLF subfamily.</text>
</comment>
<evidence type="ECO:0000256" key="1">
    <source>
        <dbReference type="ARBA" id="ARBA00004123"/>
    </source>
</evidence>
<dbReference type="OrthoDB" id="2155935at2759"/>
<comment type="subcellular location">
    <subcellularLocation>
        <location evidence="1">Nucleus</location>
    </subcellularLocation>
</comment>
<dbReference type="PANTHER" id="PTHR32235:SF1">
    <property type="entry name" value="NON-HOMOLOGOUS END-JOINING FACTOR 1"/>
    <property type="match status" value="1"/>
</dbReference>
<dbReference type="Proteomes" id="UP000887116">
    <property type="component" value="Unassembled WGS sequence"/>
</dbReference>
<keyword evidence="10" id="KW-1185">Reference proteome</keyword>
<organism evidence="9 10">
    <name type="scientific">Trichonephila clavata</name>
    <name type="common">Joro spider</name>
    <name type="synonym">Nephila clavata</name>
    <dbReference type="NCBI Taxonomy" id="2740835"/>
    <lineage>
        <taxon>Eukaryota</taxon>
        <taxon>Metazoa</taxon>
        <taxon>Ecdysozoa</taxon>
        <taxon>Arthropoda</taxon>
        <taxon>Chelicerata</taxon>
        <taxon>Arachnida</taxon>
        <taxon>Araneae</taxon>
        <taxon>Araneomorphae</taxon>
        <taxon>Entelegynae</taxon>
        <taxon>Araneoidea</taxon>
        <taxon>Nephilidae</taxon>
        <taxon>Trichonephila</taxon>
    </lineage>
</organism>
<feature type="domain" description="XLF-like N-terminal" evidence="8">
    <location>
        <begin position="16"/>
        <end position="118"/>
    </location>
</feature>
<dbReference type="GO" id="GO:0032807">
    <property type="term" value="C:DNA ligase IV complex"/>
    <property type="evidence" value="ECO:0007669"/>
    <property type="project" value="TreeGrafter"/>
</dbReference>
<evidence type="ECO:0000313" key="10">
    <source>
        <dbReference type="Proteomes" id="UP000887116"/>
    </source>
</evidence>
<dbReference type="CDD" id="cd22285">
    <property type="entry name" value="HD_XLF_N"/>
    <property type="match status" value="1"/>
</dbReference>
<dbReference type="GO" id="GO:0006303">
    <property type="term" value="P:double-strand break repair via nonhomologous end joining"/>
    <property type="evidence" value="ECO:0007669"/>
    <property type="project" value="TreeGrafter"/>
</dbReference>
<evidence type="ECO:0000259" key="8">
    <source>
        <dbReference type="Pfam" id="PF09302"/>
    </source>
</evidence>
<evidence type="ECO:0000256" key="3">
    <source>
        <dbReference type="ARBA" id="ARBA00023125"/>
    </source>
</evidence>
<evidence type="ECO:0000256" key="7">
    <source>
        <dbReference type="ARBA" id="ARBA00044529"/>
    </source>
</evidence>
<dbReference type="Gene3D" id="2.170.210.10">
    <property type="entry name" value="DNA double-strand break repair and VJ recombination XRCC4, N-terminal"/>
    <property type="match status" value="1"/>
</dbReference>
<name>A0A8X6L9M5_TRICU</name>
<gene>
    <name evidence="9" type="primary">AVEN_39458_1</name>
    <name evidence="9" type="ORF">TNCT_675351</name>
</gene>
<sequence length="303" mass="34971">MMEESYDELRDVDWIQIPNFPFIMKSRFDEDGYSLMISDLKTVYVEKLNEKAVQERFQILNPYAEMRSKVILKHVKESFESILTGNPTDNNIDFAEDKISFHLKFTASGVIFIFDLQLHSLTNDKIRDYVIAPTLLLAVILNEENLALKRKIEELEKKEYSMPVSNRSNEKRKIKDIYTGLSKKSNIAAKDTIEALLYLQKNKTTCLPESLKDTPKKSPKEIHISNINLERKLVSGGGILGNEIPSSDSQKLEEFIVPQKREMETDEQPATSNENSERNNCIKVEATVKAVHLQRRKKKLFNL</sequence>
<keyword evidence="4" id="KW-0234">DNA repair</keyword>